<dbReference type="InterPro" id="IPR010998">
    <property type="entry name" value="Integrase_recombinase_N"/>
</dbReference>
<comment type="caution">
    <text evidence="8">The sequence shown here is derived from an EMBL/GenBank/DDBJ whole genome shotgun (WGS) entry which is preliminary data.</text>
</comment>
<dbReference type="Gene3D" id="1.10.443.10">
    <property type="entry name" value="Intergrase catalytic core"/>
    <property type="match status" value="1"/>
</dbReference>
<dbReference type="InterPro" id="IPR013762">
    <property type="entry name" value="Integrase-like_cat_sf"/>
</dbReference>
<dbReference type="GO" id="GO:0006310">
    <property type="term" value="P:DNA recombination"/>
    <property type="evidence" value="ECO:0007669"/>
    <property type="project" value="UniProtKB-KW"/>
</dbReference>
<feature type="domain" description="Core-binding (CB)" evidence="7">
    <location>
        <begin position="89"/>
        <end position="173"/>
    </location>
</feature>
<dbReference type="Pfam" id="PF00589">
    <property type="entry name" value="Phage_integrase"/>
    <property type="match status" value="1"/>
</dbReference>
<feature type="domain" description="Tyr recombinase" evidence="6">
    <location>
        <begin position="194"/>
        <end position="366"/>
    </location>
</feature>
<evidence type="ECO:0000313" key="8">
    <source>
        <dbReference type="EMBL" id="MDN5071411.1"/>
    </source>
</evidence>
<evidence type="ECO:0000256" key="4">
    <source>
        <dbReference type="ARBA" id="ARBA00023172"/>
    </source>
</evidence>
<evidence type="ECO:0000313" key="9">
    <source>
        <dbReference type="Proteomes" id="UP001170288"/>
    </source>
</evidence>
<organism evidence="8 9">
    <name type="scientific">Aliarcobacter butzleri</name>
    <dbReference type="NCBI Taxonomy" id="28197"/>
    <lineage>
        <taxon>Bacteria</taxon>
        <taxon>Pseudomonadati</taxon>
        <taxon>Campylobacterota</taxon>
        <taxon>Epsilonproteobacteria</taxon>
        <taxon>Campylobacterales</taxon>
        <taxon>Arcobacteraceae</taxon>
        <taxon>Aliarcobacter</taxon>
    </lineage>
</organism>
<reference evidence="8" key="1">
    <citation type="submission" date="2022-12" db="EMBL/GenBank/DDBJ databases">
        <authorList>
            <person name="Uljanovas D."/>
        </authorList>
    </citation>
    <scope>NUCLEOTIDE SEQUENCE</scope>
    <source>
        <strain evidence="8">RCM69</strain>
    </source>
</reference>
<dbReference type="InterPro" id="IPR011010">
    <property type="entry name" value="DNA_brk_join_enz"/>
</dbReference>
<dbReference type="RefSeq" id="WP_301372529.1">
    <property type="nucleotide sequence ID" value="NZ_JAPZCX010000020.1"/>
</dbReference>
<accession>A0AAW7Q0I2</accession>
<protein>
    <submittedName>
        <fullName evidence="8">Site-specific integrase</fullName>
    </submittedName>
</protein>
<dbReference type="InterPro" id="IPR050090">
    <property type="entry name" value="Tyrosine_recombinase_XerCD"/>
</dbReference>
<dbReference type="PANTHER" id="PTHR30349:SF64">
    <property type="entry name" value="PROPHAGE INTEGRASE INTD-RELATED"/>
    <property type="match status" value="1"/>
</dbReference>
<dbReference type="PROSITE" id="PS51900">
    <property type="entry name" value="CB"/>
    <property type="match status" value="1"/>
</dbReference>
<evidence type="ECO:0000256" key="3">
    <source>
        <dbReference type="ARBA" id="ARBA00023125"/>
    </source>
</evidence>
<comment type="similarity">
    <text evidence="1">Belongs to the 'phage' integrase family.</text>
</comment>
<name>A0AAW7Q0I2_9BACT</name>
<dbReference type="Gene3D" id="1.10.150.130">
    <property type="match status" value="1"/>
</dbReference>
<dbReference type="CDD" id="cd00796">
    <property type="entry name" value="INT_Rci_Hp1_C"/>
    <property type="match status" value="1"/>
</dbReference>
<sequence length="370" mass="43447">MEKKLNNKRVKTNLTGVYYRQVITNNKVDKVFYITYKNQQNKMVELKIGKYSEGIREAYCNQKRNEILTKQRNGEEPPLIISRKKKEILYIDTIANSYYNSKPKADRTLKGYYINHILPFFKNYDFENITNEDITKFTNTLKSKIGIRTAEPLAPKTINIILNTLKSIIKYAFTMDLIKNDFSKYIQLLDIDNARERFLTKDEINLLYEKSKNDEIIYLYFKLALNTGGRLATLQNICKKDIDFTHNLLTLKDYKNHTTYKIFLNKALRTLLKERVENMNLNDKVLGSYPQLRIKNILDDLFNQGINTNDRKNRVVFHTLRHTFASHLAINGTPIFTIQKLMNHKDINMTLRYAKLSPDSGKEALENLSL</sequence>
<evidence type="ECO:0000256" key="1">
    <source>
        <dbReference type="ARBA" id="ARBA00008857"/>
    </source>
</evidence>
<dbReference type="AlphaFoldDB" id="A0AAW7Q0I2"/>
<dbReference type="EMBL" id="JAPZCX010000020">
    <property type="protein sequence ID" value="MDN5071411.1"/>
    <property type="molecule type" value="Genomic_DNA"/>
</dbReference>
<dbReference type="GO" id="GO:0003677">
    <property type="term" value="F:DNA binding"/>
    <property type="evidence" value="ECO:0007669"/>
    <property type="project" value="UniProtKB-UniRule"/>
</dbReference>
<keyword evidence="2" id="KW-0229">DNA integration</keyword>
<dbReference type="SUPFAM" id="SSF56349">
    <property type="entry name" value="DNA breaking-rejoining enzymes"/>
    <property type="match status" value="1"/>
</dbReference>
<dbReference type="GO" id="GO:0015074">
    <property type="term" value="P:DNA integration"/>
    <property type="evidence" value="ECO:0007669"/>
    <property type="project" value="UniProtKB-KW"/>
</dbReference>
<dbReference type="Proteomes" id="UP001170288">
    <property type="component" value="Unassembled WGS sequence"/>
</dbReference>
<dbReference type="PROSITE" id="PS51898">
    <property type="entry name" value="TYR_RECOMBINASE"/>
    <property type="match status" value="1"/>
</dbReference>
<proteinExistence type="inferred from homology"/>
<keyword evidence="3 5" id="KW-0238">DNA-binding</keyword>
<gene>
    <name evidence="8" type="ORF">O8C76_10305</name>
</gene>
<evidence type="ECO:0000259" key="6">
    <source>
        <dbReference type="PROSITE" id="PS51898"/>
    </source>
</evidence>
<keyword evidence="4" id="KW-0233">DNA recombination</keyword>
<evidence type="ECO:0000256" key="5">
    <source>
        <dbReference type="PROSITE-ProRule" id="PRU01248"/>
    </source>
</evidence>
<reference evidence="8" key="2">
    <citation type="journal article" date="2023" name="Microorganisms">
        <title>Genomic Characterization of Arcobacter butzleri Strains Isolated from Various Sources in Lithuania.</title>
        <authorList>
            <person name="Uljanovas D."/>
            <person name="Golz G."/>
            <person name="Fleischmann S."/>
            <person name="Kudirkiene E."/>
            <person name="Kasetiene N."/>
            <person name="Grineviciene A."/>
            <person name="Tamuleviciene E."/>
            <person name="Aksomaitiene J."/>
            <person name="Alter T."/>
            <person name="Malakauskas M."/>
        </authorList>
    </citation>
    <scope>NUCLEOTIDE SEQUENCE</scope>
    <source>
        <strain evidence="8">RCM69</strain>
    </source>
</reference>
<dbReference type="InterPro" id="IPR002104">
    <property type="entry name" value="Integrase_catalytic"/>
</dbReference>
<dbReference type="Pfam" id="PF13102">
    <property type="entry name" value="Phage_int_SAM_5"/>
    <property type="match status" value="1"/>
</dbReference>
<evidence type="ECO:0000259" key="7">
    <source>
        <dbReference type="PROSITE" id="PS51900"/>
    </source>
</evidence>
<dbReference type="InterPro" id="IPR025269">
    <property type="entry name" value="SAM-like_dom"/>
</dbReference>
<dbReference type="InterPro" id="IPR044068">
    <property type="entry name" value="CB"/>
</dbReference>
<evidence type="ECO:0000256" key="2">
    <source>
        <dbReference type="ARBA" id="ARBA00022908"/>
    </source>
</evidence>
<dbReference type="PANTHER" id="PTHR30349">
    <property type="entry name" value="PHAGE INTEGRASE-RELATED"/>
    <property type="match status" value="1"/>
</dbReference>